<dbReference type="RefSeq" id="WP_019945378.1">
    <property type="nucleotide sequence ID" value="NZ_BMLI01000004.1"/>
</dbReference>
<dbReference type="SUPFAM" id="SSF160719">
    <property type="entry name" value="gpW/gp25-like"/>
    <property type="match status" value="1"/>
</dbReference>
<accession>A0ABQ2IIU7</accession>
<proteinExistence type="predicted"/>
<dbReference type="Gene3D" id="3.10.450.40">
    <property type="match status" value="1"/>
</dbReference>
<dbReference type="Proteomes" id="UP000632339">
    <property type="component" value="Unassembled WGS sequence"/>
</dbReference>
<sequence>METTPLPPERRSFLGTGWAFPPEFSKPNCTPKMVSDEEDIWQSLKILFSTSLKERRITPDYGCNLADFVFAPLNVSLLSLLEEMIREAILLHEPRIKLNELRLDVVELEGRLNILLEYTVRATNNRFNRVFPYYLNEGTNVAP</sequence>
<gene>
    <name evidence="2" type="ORF">GCM10010967_56740</name>
</gene>
<evidence type="ECO:0000313" key="3">
    <source>
        <dbReference type="Proteomes" id="UP000632339"/>
    </source>
</evidence>
<dbReference type="EMBL" id="BMLI01000004">
    <property type="protein sequence ID" value="GGN13289.1"/>
    <property type="molecule type" value="Genomic_DNA"/>
</dbReference>
<keyword evidence="3" id="KW-1185">Reference proteome</keyword>
<comment type="caution">
    <text evidence="2">The sequence shown here is derived from an EMBL/GenBank/DDBJ whole genome shotgun (WGS) entry which is preliminary data.</text>
</comment>
<evidence type="ECO:0000259" key="1">
    <source>
        <dbReference type="Pfam" id="PF04965"/>
    </source>
</evidence>
<organism evidence="2 3">
    <name type="scientific">Dyadobacter beijingensis</name>
    <dbReference type="NCBI Taxonomy" id="365489"/>
    <lineage>
        <taxon>Bacteria</taxon>
        <taxon>Pseudomonadati</taxon>
        <taxon>Bacteroidota</taxon>
        <taxon>Cytophagia</taxon>
        <taxon>Cytophagales</taxon>
        <taxon>Spirosomataceae</taxon>
        <taxon>Dyadobacter</taxon>
    </lineage>
</organism>
<name>A0ABQ2IIU7_9BACT</name>
<dbReference type="Pfam" id="PF04965">
    <property type="entry name" value="GPW_gp25"/>
    <property type="match status" value="1"/>
</dbReference>
<feature type="domain" description="IraD/Gp25-like" evidence="1">
    <location>
        <begin position="35"/>
        <end position="124"/>
    </location>
</feature>
<reference evidence="3" key="1">
    <citation type="journal article" date="2019" name="Int. J. Syst. Evol. Microbiol.">
        <title>The Global Catalogue of Microorganisms (GCM) 10K type strain sequencing project: providing services to taxonomists for standard genome sequencing and annotation.</title>
        <authorList>
            <consortium name="The Broad Institute Genomics Platform"/>
            <consortium name="The Broad Institute Genome Sequencing Center for Infectious Disease"/>
            <person name="Wu L."/>
            <person name="Ma J."/>
        </authorList>
    </citation>
    <scope>NUCLEOTIDE SEQUENCE [LARGE SCALE GENOMIC DNA]</scope>
    <source>
        <strain evidence="3">CGMCC 1.6375</strain>
    </source>
</reference>
<dbReference type="InterPro" id="IPR007048">
    <property type="entry name" value="IraD/Gp25-like"/>
</dbReference>
<protein>
    <submittedName>
        <fullName evidence="2">Baseplate protein</fullName>
    </submittedName>
</protein>
<evidence type="ECO:0000313" key="2">
    <source>
        <dbReference type="EMBL" id="GGN13289.1"/>
    </source>
</evidence>